<feature type="domain" description="EF-hand" evidence="3">
    <location>
        <begin position="259"/>
        <end position="294"/>
    </location>
</feature>
<dbReference type="Pfam" id="PF13499">
    <property type="entry name" value="EF-hand_7"/>
    <property type="match status" value="1"/>
</dbReference>
<comment type="caution">
    <text evidence="4">The sequence shown here is derived from an EMBL/GenBank/DDBJ whole genome shotgun (WGS) entry which is preliminary data.</text>
</comment>
<dbReference type="InterPro" id="IPR002048">
    <property type="entry name" value="EF_hand_dom"/>
</dbReference>
<organism evidence="4 5">
    <name type="scientific">Raphidocelis subcapitata</name>
    <dbReference type="NCBI Taxonomy" id="307507"/>
    <lineage>
        <taxon>Eukaryota</taxon>
        <taxon>Viridiplantae</taxon>
        <taxon>Chlorophyta</taxon>
        <taxon>core chlorophytes</taxon>
        <taxon>Chlorophyceae</taxon>
        <taxon>CS clade</taxon>
        <taxon>Sphaeropleales</taxon>
        <taxon>Selenastraceae</taxon>
        <taxon>Raphidocelis</taxon>
    </lineage>
</organism>
<dbReference type="InterPro" id="IPR011992">
    <property type="entry name" value="EF-hand-dom_pair"/>
</dbReference>
<sequence length="341" mass="35940">MQAAPMRIRGGASASFPLRPAGVAAAPRLGSRRGRTALHATGGGSGDKKQRFEELVSKQLEALKTSGMSPQQARQTLKTWAEMGAKNEKELRELLFKRSLKSVSTLATQLLLDAGCSVGAFAIGSNLGQVDIPGILALQLVAYFGGCWYAIQAVAEAGALGAILVAARRYSTDSDAILAAVQQLAGPASGIGIVDTTKLAVNTLKVIGVLRGMSEDLKALSGSGALEPSTLRNLSAYLTLQTAREKFGFDSSAYGLTDAQAADIAAVFSEFDSNSDGRLELSELRRLCDMVGRALDDAELREALRLLGSRDAQHVYFTDFAEWYLGLKPGKQSSPAAAAAE</sequence>
<dbReference type="InterPro" id="IPR018247">
    <property type="entry name" value="EF_Hand_1_Ca_BS"/>
</dbReference>
<accession>A0A2V0NMW5</accession>
<dbReference type="PROSITE" id="PS00018">
    <property type="entry name" value="EF_HAND_1"/>
    <property type="match status" value="1"/>
</dbReference>
<dbReference type="OrthoDB" id="26525at2759"/>
<dbReference type="Proteomes" id="UP000247498">
    <property type="component" value="Unassembled WGS sequence"/>
</dbReference>
<evidence type="ECO:0000313" key="4">
    <source>
        <dbReference type="EMBL" id="GBF88866.1"/>
    </source>
</evidence>
<evidence type="ECO:0000256" key="2">
    <source>
        <dbReference type="SAM" id="MobiDB-lite"/>
    </source>
</evidence>
<dbReference type="PROSITE" id="PS50222">
    <property type="entry name" value="EF_HAND_2"/>
    <property type="match status" value="1"/>
</dbReference>
<evidence type="ECO:0000313" key="5">
    <source>
        <dbReference type="Proteomes" id="UP000247498"/>
    </source>
</evidence>
<dbReference type="GO" id="GO:0005509">
    <property type="term" value="F:calcium ion binding"/>
    <property type="evidence" value="ECO:0007669"/>
    <property type="project" value="InterPro"/>
</dbReference>
<feature type="region of interest" description="Disordered" evidence="2">
    <location>
        <begin position="25"/>
        <end position="50"/>
    </location>
</feature>
<dbReference type="STRING" id="307507.A0A2V0NMW5"/>
<protein>
    <recommendedName>
        <fullName evidence="3">EF-hand domain-containing protein</fullName>
    </recommendedName>
</protein>
<dbReference type="AlphaFoldDB" id="A0A2V0NMW5"/>
<dbReference type="InParanoid" id="A0A2V0NMW5"/>
<proteinExistence type="predicted"/>
<reference evidence="4 5" key="1">
    <citation type="journal article" date="2018" name="Sci. Rep.">
        <title>Raphidocelis subcapitata (=Pseudokirchneriella subcapitata) provides an insight into genome evolution and environmental adaptations in the Sphaeropleales.</title>
        <authorList>
            <person name="Suzuki S."/>
            <person name="Yamaguchi H."/>
            <person name="Nakajima N."/>
            <person name="Kawachi M."/>
        </authorList>
    </citation>
    <scope>NUCLEOTIDE SEQUENCE [LARGE SCALE GENOMIC DNA]</scope>
    <source>
        <strain evidence="4 5">NIES-35</strain>
    </source>
</reference>
<keyword evidence="1" id="KW-0106">Calcium</keyword>
<name>A0A2V0NMW5_9CHLO</name>
<keyword evidence="5" id="KW-1185">Reference proteome</keyword>
<evidence type="ECO:0000256" key="1">
    <source>
        <dbReference type="ARBA" id="ARBA00022837"/>
    </source>
</evidence>
<evidence type="ECO:0000259" key="3">
    <source>
        <dbReference type="PROSITE" id="PS50222"/>
    </source>
</evidence>
<dbReference type="SUPFAM" id="SSF47473">
    <property type="entry name" value="EF-hand"/>
    <property type="match status" value="1"/>
</dbReference>
<dbReference type="EMBL" id="BDRX01000007">
    <property type="protein sequence ID" value="GBF88866.1"/>
    <property type="molecule type" value="Genomic_DNA"/>
</dbReference>
<dbReference type="Gene3D" id="1.10.238.10">
    <property type="entry name" value="EF-hand"/>
    <property type="match status" value="1"/>
</dbReference>
<gene>
    <name evidence="4" type="ORF">Rsub_01365</name>
</gene>